<keyword evidence="2" id="KW-1185">Reference proteome</keyword>
<proteinExistence type="predicted"/>
<evidence type="ECO:0000313" key="1">
    <source>
        <dbReference type="EMBL" id="SPM33176.1"/>
    </source>
</evidence>
<dbReference type="Proteomes" id="UP000240988">
    <property type="component" value="Unassembled WGS sequence"/>
</dbReference>
<dbReference type="AlphaFoldDB" id="A0A2U3NNT7"/>
<reference evidence="1 2" key="1">
    <citation type="submission" date="2017-01" db="EMBL/GenBank/DDBJ databases">
        <authorList>
            <consortium name="Urmite Genomes"/>
        </authorList>
    </citation>
    <scope>NUCLEOTIDE SEQUENCE [LARGE SCALE GENOMIC DNA]</scope>
    <source>
        <strain evidence="1 2">AB57</strain>
    </source>
</reference>
<protein>
    <submittedName>
        <fullName evidence="1">Mycobacterium rhizamassiliense ORFan</fullName>
    </submittedName>
</protein>
<evidence type="ECO:0000313" key="2">
    <source>
        <dbReference type="Proteomes" id="UP000240988"/>
    </source>
</evidence>
<gene>
    <name evidence="1" type="ORF">MRAB57_979</name>
</gene>
<dbReference type="EMBL" id="FUFA01000002">
    <property type="protein sequence ID" value="SPM33176.1"/>
    <property type="molecule type" value="Genomic_DNA"/>
</dbReference>
<accession>A0A2U3NNT7</accession>
<organism evidence="1 2">
    <name type="scientific">Mycobacterium rhizamassiliense</name>
    <dbReference type="NCBI Taxonomy" id="1841860"/>
    <lineage>
        <taxon>Bacteria</taxon>
        <taxon>Bacillati</taxon>
        <taxon>Actinomycetota</taxon>
        <taxon>Actinomycetes</taxon>
        <taxon>Mycobacteriales</taxon>
        <taxon>Mycobacteriaceae</taxon>
        <taxon>Mycobacterium</taxon>
    </lineage>
</organism>
<sequence length="38" mass="4270">MTALKNRIAASIRRAVRDVVLCEREPANNASAYSFLYV</sequence>
<name>A0A2U3NNT7_9MYCO</name>
<dbReference type="STRING" id="1841860.GCA_900157375_00981"/>